<comment type="caution">
    <text evidence="2">The sequence shown here is derived from an EMBL/GenBank/DDBJ whole genome shotgun (WGS) entry which is preliminary data.</text>
</comment>
<evidence type="ECO:0000313" key="1">
    <source>
        <dbReference type="EMBL" id="KAK0318572.1"/>
    </source>
</evidence>
<dbReference type="EMBL" id="JAUJLE010000001">
    <property type="protein sequence ID" value="KAK1016158.1"/>
    <property type="molecule type" value="Genomic_DNA"/>
</dbReference>
<protein>
    <submittedName>
        <fullName evidence="2">Uncharacterized protein</fullName>
    </submittedName>
</protein>
<dbReference type="EMBL" id="JASUXU010000035">
    <property type="protein sequence ID" value="KAK0318572.1"/>
    <property type="molecule type" value="Genomic_DNA"/>
</dbReference>
<dbReference type="Proteomes" id="UP001175353">
    <property type="component" value="Unassembled WGS sequence"/>
</dbReference>
<evidence type="ECO:0000313" key="2">
    <source>
        <dbReference type="EMBL" id="KAK1016158.1"/>
    </source>
</evidence>
<name>A0AAN6R2W0_9PEZI</name>
<accession>A0AAN6R2W0</accession>
<dbReference type="AlphaFoldDB" id="A0AAN6R2W0"/>
<reference evidence="1" key="1">
    <citation type="submission" date="2021-12" db="EMBL/GenBank/DDBJ databases">
        <title>Black yeast isolated from Biological Soil Crust.</title>
        <authorList>
            <person name="Kurbessoian T."/>
        </authorList>
    </citation>
    <scope>NUCLEOTIDE SEQUENCE</scope>
    <source>
        <strain evidence="1">CCFEE 5208</strain>
    </source>
</reference>
<evidence type="ECO:0000313" key="3">
    <source>
        <dbReference type="Proteomes" id="UP001175353"/>
    </source>
</evidence>
<proteinExistence type="predicted"/>
<gene>
    <name evidence="1" type="ORF">LTR82_010313</name>
    <name evidence="2" type="ORF">LTR91_000177</name>
</gene>
<sequence length="80" mass="9049">MANFYEQDPPQQEEERCYGTNVDLTLEEFQSLLDSKPQTAFISGYADLTEAEFNTNYLDQLDEAIARGDTFAMAASGRVR</sequence>
<reference evidence="2" key="2">
    <citation type="submission" date="2023-06" db="EMBL/GenBank/DDBJ databases">
        <title>Black Yeasts Isolated from many extreme environments.</title>
        <authorList>
            <person name="Coleine C."/>
            <person name="Stajich J.E."/>
            <person name="Selbmann L."/>
        </authorList>
    </citation>
    <scope>NUCLEOTIDE SEQUENCE</scope>
    <source>
        <strain evidence="2">CCFEE 5200</strain>
    </source>
</reference>
<keyword evidence="3" id="KW-1185">Reference proteome</keyword>
<dbReference type="Proteomes" id="UP001168146">
    <property type="component" value="Unassembled WGS sequence"/>
</dbReference>
<organism evidence="2 3">
    <name type="scientific">Friedmanniomyces endolithicus</name>
    <dbReference type="NCBI Taxonomy" id="329885"/>
    <lineage>
        <taxon>Eukaryota</taxon>
        <taxon>Fungi</taxon>
        <taxon>Dikarya</taxon>
        <taxon>Ascomycota</taxon>
        <taxon>Pezizomycotina</taxon>
        <taxon>Dothideomycetes</taxon>
        <taxon>Dothideomycetidae</taxon>
        <taxon>Mycosphaerellales</taxon>
        <taxon>Teratosphaeriaceae</taxon>
        <taxon>Friedmanniomyces</taxon>
    </lineage>
</organism>